<organism evidence="4 5">
    <name type="scientific">Heterorhabditis bacteriophora</name>
    <name type="common">Entomopathogenic nematode worm</name>
    <dbReference type="NCBI Taxonomy" id="37862"/>
    <lineage>
        <taxon>Eukaryota</taxon>
        <taxon>Metazoa</taxon>
        <taxon>Ecdysozoa</taxon>
        <taxon>Nematoda</taxon>
        <taxon>Chromadorea</taxon>
        <taxon>Rhabditida</taxon>
        <taxon>Rhabditina</taxon>
        <taxon>Rhabditomorpha</taxon>
        <taxon>Strongyloidea</taxon>
        <taxon>Heterorhabditidae</taxon>
        <taxon>Heterorhabditis</taxon>
    </lineage>
</organism>
<dbReference type="GO" id="GO:0032259">
    <property type="term" value="P:methylation"/>
    <property type="evidence" value="ECO:0007669"/>
    <property type="project" value="UniProtKB-KW"/>
</dbReference>
<proteinExistence type="inferred from homology"/>
<accession>A0A1I7WK78</accession>
<evidence type="ECO:0000256" key="2">
    <source>
        <dbReference type="ARBA" id="ARBA00022603"/>
    </source>
</evidence>
<sequence length="179" mass="20619">MMIASSFFSGALDFHNKILQRILIVGLGGGVINNYMTTMKNQKFDITVVDIDPIMKTIARKWYDLEESSSHHVIIDDGLHHIAAEAHSGNRNTMKKYDVVLLDACYNDKRDLMCPLEEFLEDQNIMTIKRIVKHGGAVIINIITSKNATKEAERVNFYYSLYFPSCYLMQYSEHDRVYN</sequence>
<name>A0A1I7WK78_HETBA</name>
<evidence type="ECO:0000313" key="5">
    <source>
        <dbReference type="WBParaSite" id="Hba_05369"/>
    </source>
</evidence>
<dbReference type="AlphaFoldDB" id="A0A1I7WK78"/>
<dbReference type="PANTHER" id="PTHR12176:SF85">
    <property type="entry name" value="METHYLTRANSFERASE-LIKE PROTEIN 13"/>
    <property type="match status" value="1"/>
</dbReference>
<evidence type="ECO:0000313" key="4">
    <source>
        <dbReference type="Proteomes" id="UP000095283"/>
    </source>
</evidence>
<keyword evidence="2" id="KW-0489">Methyltransferase</keyword>
<dbReference type="InterPro" id="IPR051419">
    <property type="entry name" value="Lys/N-term_MeTrsfase_sf"/>
</dbReference>
<protein>
    <submittedName>
        <fullName evidence="5">PABS domain-containing protein</fullName>
    </submittedName>
</protein>
<dbReference type="SUPFAM" id="SSF53335">
    <property type="entry name" value="S-adenosyl-L-methionine-dependent methyltransferases"/>
    <property type="match status" value="1"/>
</dbReference>
<comment type="similarity">
    <text evidence="1">Belongs to the methyltransferase superfamily.</text>
</comment>
<keyword evidence="3" id="KW-0808">Transferase</keyword>
<dbReference type="Proteomes" id="UP000095283">
    <property type="component" value="Unplaced"/>
</dbReference>
<reference evidence="5" key="1">
    <citation type="submission" date="2016-11" db="UniProtKB">
        <authorList>
            <consortium name="WormBaseParasite"/>
        </authorList>
    </citation>
    <scope>IDENTIFICATION</scope>
</reference>
<keyword evidence="4" id="KW-1185">Reference proteome</keyword>
<evidence type="ECO:0000256" key="3">
    <source>
        <dbReference type="ARBA" id="ARBA00022679"/>
    </source>
</evidence>
<evidence type="ECO:0000256" key="1">
    <source>
        <dbReference type="ARBA" id="ARBA00008361"/>
    </source>
</evidence>
<dbReference type="InterPro" id="IPR029063">
    <property type="entry name" value="SAM-dependent_MTases_sf"/>
</dbReference>
<dbReference type="GO" id="GO:0008168">
    <property type="term" value="F:methyltransferase activity"/>
    <property type="evidence" value="ECO:0007669"/>
    <property type="project" value="UniProtKB-KW"/>
</dbReference>
<dbReference type="Gene3D" id="3.40.50.150">
    <property type="entry name" value="Vaccinia Virus protein VP39"/>
    <property type="match status" value="1"/>
</dbReference>
<dbReference type="PANTHER" id="PTHR12176">
    <property type="entry name" value="SAM-DEPENDENT METHYLTRANSFERASE SUPERFAMILY PROTEIN"/>
    <property type="match status" value="1"/>
</dbReference>
<dbReference type="WBParaSite" id="Hba_05369">
    <property type="protein sequence ID" value="Hba_05369"/>
    <property type="gene ID" value="Hba_05369"/>
</dbReference>